<evidence type="ECO:0000256" key="2">
    <source>
        <dbReference type="SAM" id="SignalP"/>
    </source>
</evidence>
<feature type="region of interest" description="Disordered" evidence="1">
    <location>
        <begin position="106"/>
        <end position="286"/>
    </location>
</feature>
<dbReference type="OrthoDB" id="5427833at2759"/>
<feature type="signal peptide" evidence="2">
    <location>
        <begin position="1"/>
        <end position="18"/>
    </location>
</feature>
<protein>
    <submittedName>
        <fullName evidence="3">Uncharacterized protein</fullName>
    </submittedName>
</protein>
<evidence type="ECO:0000256" key="1">
    <source>
        <dbReference type="SAM" id="MobiDB-lite"/>
    </source>
</evidence>
<dbReference type="AlphaFoldDB" id="A0A9N9LHM0"/>
<feature type="chain" id="PRO_5040108111" evidence="2">
    <location>
        <begin position="19"/>
        <end position="308"/>
    </location>
</feature>
<sequence>MRRSNLLMGMVVLPSANALSLANFQQITSSVIPVTCMVAYNGQIPVCTTNDFNVACTAACQTSLLLTGTTVRTACSQGSAGSTTLLGIVMNGGIIQALCPKVTGNTPVAPSKPPPAPTSIPLLSTRPAPLASSSTSTSVIPTLPIANPLLDPTTKQIIPQRTSTANPPPPPATPTAAPPPPPPPVFVPPVNTQPSAVPTPSRNPTPPQIPASNTLRPSVSSPTGGTGGTVDTSTPPQGTPVRPPQGQTTGPGARSTEPPAASGHRGSQDTGGGSPFDSQRSQGNSLDGSSALCALVVAVWTTIVFGRL</sequence>
<dbReference type="EMBL" id="CAJVRM010000083">
    <property type="protein sequence ID" value="CAG8973908.1"/>
    <property type="molecule type" value="Genomic_DNA"/>
</dbReference>
<reference evidence="3" key="1">
    <citation type="submission" date="2021-07" db="EMBL/GenBank/DDBJ databases">
        <authorList>
            <person name="Durling M."/>
        </authorList>
    </citation>
    <scope>NUCLEOTIDE SEQUENCE</scope>
</reference>
<keyword evidence="2" id="KW-0732">Signal</keyword>
<feature type="compositionally biased region" description="Polar residues" evidence="1">
    <location>
        <begin position="276"/>
        <end position="286"/>
    </location>
</feature>
<feature type="compositionally biased region" description="Polar residues" evidence="1">
    <location>
        <begin position="153"/>
        <end position="163"/>
    </location>
</feature>
<organism evidence="3 4">
    <name type="scientific">Hymenoscyphus albidus</name>
    <dbReference type="NCBI Taxonomy" id="595503"/>
    <lineage>
        <taxon>Eukaryota</taxon>
        <taxon>Fungi</taxon>
        <taxon>Dikarya</taxon>
        <taxon>Ascomycota</taxon>
        <taxon>Pezizomycotina</taxon>
        <taxon>Leotiomycetes</taxon>
        <taxon>Helotiales</taxon>
        <taxon>Helotiaceae</taxon>
        <taxon>Hymenoscyphus</taxon>
    </lineage>
</organism>
<name>A0A9N9LHM0_9HELO</name>
<accession>A0A9N9LHM0</accession>
<evidence type="ECO:0000313" key="4">
    <source>
        <dbReference type="Proteomes" id="UP000701801"/>
    </source>
</evidence>
<feature type="compositionally biased region" description="Pro residues" evidence="1">
    <location>
        <begin position="166"/>
        <end position="187"/>
    </location>
</feature>
<keyword evidence="4" id="KW-1185">Reference proteome</keyword>
<feature type="compositionally biased region" description="Low complexity" evidence="1">
    <location>
        <begin position="217"/>
        <end position="236"/>
    </location>
</feature>
<feature type="compositionally biased region" description="Low complexity" evidence="1">
    <location>
        <begin position="119"/>
        <end position="145"/>
    </location>
</feature>
<proteinExistence type="predicted"/>
<gene>
    <name evidence="3" type="ORF">HYALB_00003686</name>
</gene>
<dbReference type="Proteomes" id="UP000701801">
    <property type="component" value="Unassembled WGS sequence"/>
</dbReference>
<comment type="caution">
    <text evidence="3">The sequence shown here is derived from an EMBL/GenBank/DDBJ whole genome shotgun (WGS) entry which is preliminary data.</text>
</comment>
<evidence type="ECO:0000313" key="3">
    <source>
        <dbReference type="EMBL" id="CAG8973908.1"/>
    </source>
</evidence>